<reference evidence="3 4" key="1">
    <citation type="submission" date="2016-10" db="EMBL/GenBank/DDBJ databases">
        <authorList>
            <person name="de Groot N.N."/>
        </authorList>
    </citation>
    <scope>NUCLEOTIDE SEQUENCE [LARGE SCALE GENOMIC DNA]</scope>
    <source>
        <strain evidence="3 4">JCM 11308</strain>
    </source>
</reference>
<dbReference type="GO" id="GO:0005576">
    <property type="term" value="C:extracellular region"/>
    <property type="evidence" value="ECO:0007669"/>
    <property type="project" value="TreeGrafter"/>
</dbReference>
<accession>A0A1G6RAB2</accession>
<feature type="domain" description="Mce/MlaD" evidence="1">
    <location>
        <begin position="43"/>
        <end position="115"/>
    </location>
</feature>
<dbReference type="PANTHER" id="PTHR33371">
    <property type="entry name" value="INTERMEMBRANE PHOSPHOLIPID TRANSPORT SYSTEM BINDING PROTEIN MLAD-RELATED"/>
    <property type="match status" value="1"/>
</dbReference>
<proteinExistence type="predicted"/>
<dbReference type="Proteomes" id="UP000199417">
    <property type="component" value="Unassembled WGS sequence"/>
</dbReference>
<dbReference type="NCBIfam" id="TIGR00996">
    <property type="entry name" value="Mtu_fam_mce"/>
    <property type="match status" value="1"/>
</dbReference>
<dbReference type="Pfam" id="PF02470">
    <property type="entry name" value="MlaD"/>
    <property type="match status" value="1"/>
</dbReference>
<feature type="domain" description="Mammalian cell entry C-terminal" evidence="2">
    <location>
        <begin position="122"/>
        <end position="293"/>
    </location>
</feature>
<protein>
    <submittedName>
        <fullName evidence="3">Phospholipid/cholesterol/gamma-HCH transport system substrate-binding protein</fullName>
    </submittedName>
</protein>
<dbReference type="PANTHER" id="PTHR33371:SF18">
    <property type="entry name" value="MCE-FAMILY PROTEIN MCE3C"/>
    <property type="match status" value="1"/>
</dbReference>
<evidence type="ECO:0000313" key="3">
    <source>
        <dbReference type="EMBL" id="SDD01562.1"/>
    </source>
</evidence>
<evidence type="ECO:0000259" key="2">
    <source>
        <dbReference type="Pfam" id="PF11887"/>
    </source>
</evidence>
<name>A0A1G6RAB2_9NOCA</name>
<dbReference type="InterPro" id="IPR005693">
    <property type="entry name" value="Mce"/>
</dbReference>
<dbReference type="InterPro" id="IPR003399">
    <property type="entry name" value="Mce/MlaD"/>
</dbReference>
<evidence type="ECO:0000259" key="1">
    <source>
        <dbReference type="Pfam" id="PF02470"/>
    </source>
</evidence>
<sequence length="344" mass="35664">MCAAMRMMAEKQAVRVGVVGLAVTAAVVLAALQYQNLQFLKSGVGYSAVFEDAGGLAVGDEVNAAGVKVGTVERIGVEDGRARVDFTLDGSVGMGGTTSAAVTTMSLLGKRAVTLGLDGAGRIPVGGQIPLERTRSAYSLPDVLGDLTGTVEDIDLDRLSASLDEVGNVMADAAPALRPALDGVSRISESVTRRDETLRTLLADANHVAGVLAERGPQVDSLLVDGNALLGELDRRQDALAAVITNVSAVSTQLSGLVHDNEAQLSPVLDKLNTVVGILQRNKDNLASGIDGLGTYVGTLGDTVASGPFYYAYVQNLVPAQYTQPLLNSMFGLPPAPLPIPEVR</sequence>
<dbReference type="STRING" id="168276.SAMN05444580_102399"/>
<dbReference type="Pfam" id="PF11887">
    <property type="entry name" value="Mce4_CUP1"/>
    <property type="match status" value="1"/>
</dbReference>
<keyword evidence="4" id="KW-1185">Reference proteome</keyword>
<dbReference type="AlphaFoldDB" id="A0A1G6RAB2"/>
<dbReference type="EMBL" id="FNAB01000002">
    <property type="protein sequence ID" value="SDD01562.1"/>
    <property type="molecule type" value="Genomic_DNA"/>
</dbReference>
<dbReference type="InterPro" id="IPR052336">
    <property type="entry name" value="MlaD_Phospholipid_Transporter"/>
</dbReference>
<organism evidence="3 4">
    <name type="scientific">Rhodococcus tukisamuensis</name>
    <dbReference type="NCBI Taxonomy" id="168276"/>
    <lineage>
        <taxon>Bacteria</taxon>
        <taxon>Bacillati</taxon>
        <taxon>Actinomycetota</taxon>
        <taxon>Actinomycetes</taxon>
        <taxon>Mycobacteriales</taxon>
        <taxon>Nocardiaceae</taxon>
        <taxon>Rhodococcus</taxon>
    </lineage>
</organism>
<evidence type="ECO:0000313" key="4">
    <source>
        <dbReference type="Proteomes" id="UP000199417"/>
    </source>
</evidence>
<gene>
    <name evidence="3" type="ORF">SAMN05444580_102399</name>
</gene>
<dbReference type="PRINTS" id="PR01782">
    <property type="entry name" value="MCEVIRFACTOR"/>
</dbReference>
<dbReference type="InterPro" id="IPR024516">
    <property type="entry name" value="Mce_C"/>
</dbReference>